<dbReference type="EMBL" id="KY045851">
    <property type="protein sequence ID" value="APM00229.1"/>
    <property type="molecule type" value="Genomic_DNA"/>
</dbReference>
<dbReference type="GO" id="GO:0016787">
    <property type="term" value="F:hydrolase activity"/>
    <property type="evidence" value="ECO:0007669"/>
    <property type="project" value="UniProtKB-KW"/>
</dbReference>
<evidence type="ECO:0000256" key="3">
    <source>
        <dbReference type="ARBA" id="ARBA00022759"/>
    </source>
</evidence>
<keyword evidence="7" id="KW-1185">Reference proteome</keyword>
<dbReference type="GO" id="GO:0006260">
    <property type="term" value="P:DNA replication"/>
    <property type="evidence" value="ECO:0007669"/>
    <property type="project" value="UniProtKB-KW"/>
</dbReference>
<evidence type="ECO:0000313" key="7">
    <source>
        <dbReference type="Proteomes" id="UP000222283"/>
    </source>
</evidence>
<keyword evidence="1" id="KW-0235">DNA replication</keyword>
<proteinExistence type="predicted"/>
<organism evidence="6 7">
    <name type="scientific">Pseudoalteromonas phage C5a</name>
    <dbReference type="NCBI Taxonomy" id="1916107"/>
    <lineage>
        <taxon>Viruses</taxon>
        <taxon>Duplodnaviria</taxon>
        <taxon>Heunggongvirae</taxon>
        <taxon>Uroviricota</taxon>
        <taxon>Caudoviricetes</taxon>
        <taxon>Peduoviridae</taxon>
        <taxon>Catalunyavirus</taxon>
        <taxon>Catalunyavirus C5a</taxon>
    </lineage>
</organism>
<dbReference type="InterPro" id="IPR008766">
    <property type="entry name" value="Replication_gene_A-like"/>
</dbReference>
<evidence type="ECO:0000256" key="4">
    <source>
        <dbReference type="ARBA" id="ARBA00022801"/>
    </source>
</evidence>
<reference evidence="6 7" key="1">
    <citation type="submission" date="2016-10" db="EMBL/GenBank/DDBJ databases">
        <title>An insight into ecological interactions, comparative genomics and biogeography of Pseudoalteromonas phages.</title>
        <authorList>
            <person name="Lara E."/>
            <person name="Vaque D."/>
            <person name="Sa E.L."/>
            <person name="Salazar G."/>
            <person name="Sanchez P."/>
            <person name="Duhaime M.B."/>
            <person name="Ignacio-Espinoza J."/>
            <person name="Santos F."/>
            <person name="Roux S."/>
            <person name="Anton J."/>
            <person name="Sullivan M.B."/>
            <person name="Acinas S.G."/>
        </authorList>
    </citation>
    <scope>NUCLEOTIDE SEQUENCE [LARGE SCALE GENOMIC DNA]</scope>
    <source>
        <strain evidence="6 7">C5a</strain>
    </source>
</reference>
<dbReference type="Proteomes" id="UP000222283">
    <property type="component" value="Segment"/>
</dbReference>
<evidence type="ECO:0000256" key="2">
    <source>
        <dbReference type="ARBA" id="ARBA00022722"/>
    </source>
</evidence>
<feature type="domain" description="Replication gene A protein-like" evidence="5">
    <location>
        <begin position="306"/>
        <end position="666"/>
    </location>
</feature>
<evidence type="ECO:0000313" key="6">
    <source>
        <dbReference type="EMBL" id="APM00229.1"/>
    </source>
</evidence>
<keyword evidence="2" id="KW-0540">Nuclease</keyword>
<evidence type="ECO:0000256" key="1">
    <source>
        <dbReference type="ARBA" id="ARBA00022705"/>
    </source>
</evidence>
<evidence type="ECO:0000259" key="5">
    <source>
        <dbReference type="Pfam" id="PF05840"/>
    </source>
</evidence>
<gene>
    <name evidence="6" type="ORF">C5a_19</name>
</gene>
<keyword evidence="3 6" id="KW-0255">Endonuclease</keyword>
<dbReference type="GO" id="GO:0004519">
    <property type="term" value="F:endonuclease activity"/>
    <property type="evidence" value="ECO:0007669"/>
    <property type="project" value="UniProtKB-KW"/>
</dbReference>
<sequence>MSMWPIVNFDVCTAALTLVKAVDDIEHRTTLVNGLGRFTAYSQYKMVKQYLAKITPPSDAWYKDEPINPSEKANAWFYDELKTVQHRIDVTNLKLSKSAKAALKKVHNNNIHNFIVKDIIQSGRAPSIQASFVRQTASNMEFANKQRHVKKPQLEPSQHLQQQVGEQVSKSAMSVINAIDDAEEVAFVYDCLSKVPKPLQMRVAKRFIDKYSANLKNAGQTQNETNAQYNERLINASRKHYDFTGNSTIQSKVQVTVTAIRKQQKANSWLRRTVKTLAPRLKILKHITDTMPLPWHILANADKTKKHANVLAMQVAEIIADLAKEQPTWDATDIHASVNEYAAQFTVQLQFAEKGDYLTVPDAEVALLKAQDHKWWARKLKTIRSRYLEHLEIATGEVGRDLFTSTDKKGAKTTKRRGISAYCSKQAVAEYTTNRERGQRYLESLELVNEQSDVISLMKAVEAGVANPENMRNELMLRIRETEELADEMGYTGGFYNITAPSRFHANSNNWDGSTPKDASLYLNKLYSQARAKLDREEIPYFGIRVAEPHADGCTHWHMLLWMPARYYDKVNHILRRYFTRDDREVFFQRFKNRKALRARYTKARRIWGLNKSKGIYTREPKKDYTPSGPRYTAIKMLPAKEDKDGKKTGGAAAYVAKYVSKNIDGFALANEYDAETGEKLTQAVNPVKAWASTWGIRQFQFQKSPSITIWRELRRVREEVQGNEQLEQVRQAADKGDFKTFVTLMGGFGIGRDARFKPAYQHTEYGNQYAEFTKTLKGVEDTFGLCTLVTRVHTWSKQTIGTSANNNTTVIGGQDANNVGAADLSWTSGNNRTPLAVGHTDELLLDMIGFTKKQIASVKKDLLAGKRVKNNGLIYLIKDGHLVTLDEKAQRQEQRRLAIDEIARTEAKKATPAADEQTSVPCKNKISDFTPAQISTLNQGGIVVIGNRVYHLQERELHSFEKLDMEKPKKQITLNPTEQQIAYARELYDLATMYAELDGRTAPSSTQFKHGHADVIGDLEMARLVLAGEASAISDNDWWSIDLMA</sequence>
<name>A0A1L5C2A7_9CAUD</name>
<protein>
    <submittedName>
        <fullName evidence="6">Replication gene A endonuclease</fullName>
    </submittedName>
</protein>
<keyword evidence="4" id="KW-0378">Hydrolase</keyword>
<dbReference type="Pfam" id="PF05840">
    <property type="entry name" value="Phage_GPA"/>
    <property type="match status" value="1"/>
</dbReference>
<accession>A0A1L5C2A7</accession>